<evidence type="ECO:0000313" key="6">
    <source>
        <dbReference type="Proteomes" id="UP001055057"/>
    </source>
</evidence>
<dbReference type="EMBL" id="BPRB01000050">
    <property type="protein sequence ID" value="GJE58767.1"/>
    <property type="molecule type" value="Genomic_DNA"/>
</dbReference>
<comment type="caution">
    <text evidence="2">Lacks conserved residue(s) required for the propagation of feature annotation.</text>
</comment>
<feature type="active site" description="Proton acceptor" evidence="2">
    <location>
        <position position="260"/>
    </location>
</feature>
<feature type="domain" description="PNPLA" evidence="4">
    <location>
        <begin position="86"/>
        <end position="273"/>
    </location>
</feature>
<dbReference type="RefSeq" id="WP_238181370.1">
    <property type="nucleotide sequence ID" value="NZ_BPRB01000050.1"/>
</dbReference>
<feature type="chain" id="PRO_5046182262" description="PNPLA domain-containing protein" evidence="3">
    <location>
        <begin position="20"/>
        <end position="391"/>
    </location>
</feature>
<evidence type="ECO:0000259" key="4">
    <source>
        <dbReference type="PROSITE" id="PS51635"/>
    </source>
</evidence>
<evidence type="ECO:0000256" key="1">
    <source>
        <dbReference type="ARBA" id="ARBA00023098"/>
    </source>
</evidence>
<sequence length="391" mass="40921">MQTSKRRFLLAALSAPAIAATSAFPTAALAKAVAPRAPAPRLTGTAEDQDRAVVAGIPEARFSADRVDAYLAALGTAPILSEAPWLALSTGGENGAFGAGLLNGWSEAGTRPTYAVVTGVSTGALIAPFAFLGPRWDGALRDAYTAIGASDVFEIGATETSLLDTWPLTRLIARHVTPDLLAAVALEHAKGRRLFVLTTNLDSGRPVAWNLGAIAAKGDAAALKLFRDVLLASGSIPGLFPPVVIDTVSQGQPLQEMHADGGITAPFYVAPEAVVADVAEPFPAREVHVVVNSRLEPEFLPTQRNLTSVIGNALSSAVKAGTRAALKVHAGFARERRIVLRVATIDAGYRAPSSAPFDQTAMRALYAHARRRARDGETFDVRPAGRIAGRS</sequence>
<evidence type="ECO:0000313" key="5">
    <source>
        <dbReference type="EMBL" id="GJE58767.1"/>
    </source>
</evidence>
<feature type="short sequence motif" description="DGA/G" evidence="2">
    <location>
        <begin position="260"/>
        <end position="262"/>
    </location>
</feature>
<dbReference type="InterPro" id="IPR006311">
    <property type="entry name" value="TAT_signal"/>
</dbReference>
<dbReference type="PROSITE" id="PS51318">
    <property type="entry name" value="TAT"/>
    <property type="match status" value="1"/>
</dbReference>
<evidence type="ECO:0000256" key="3">
    <source>
        <dbReference type="SAM" id="SignalP"/>
    </source>
</evidence>
<feature type="short sequence motif" description="GXSXG" evidence="2">
    <location>
        <begin position="119"/>
        <end position="123"/>
    </location>
</feature>
<feature type="signal peptide" evidence="3">
    <location>
        <begin position="1"/>
        <end position="19"/>
    </location>
</feature>
<keyword evidence="2" id="KW-0378">Hydrolase</keyword>
<name>A0ABQ4TVQ1_9HYPH</name>
<dbReference type="Proteomes" id="UP001055057">
    <property type="component" value="Unassembled WGS sequence"/>
</dbReference>
<reference evidence="5" key="2">
    <citation type="submission" date="2021-08" db="EMBL/GenBank/DDBJ databases">
        <authorList>
            <person name="Tani A."/>
            <person name="Ola A."/>
            <person name="Ogura Y."/>
            <person name="Katsura K."/>
            <person name="Hayashi T."/>
        </authorList>
    </citation>
    <scope>NUCLEOTIDE SEQUENCE</scope>
    <source>
        <strain evidence="5">DSM 23632</strain>
    </source>
</reference>
<keyword evidence="1 2" id="KW-0443">Lipid metabolism</keyword>
<accession>A0ABQ4TVQ1</accession>
<dbReference type="InterPro" id="IPR016035">
    <property type="entry name" value="Acyl_Trfase/lysoPLipase"/>
</dbReference>
<proteinExistence type="predicted"/>
<dbReference type="SUPFAM" id="SSF52151">
    <property type="entry name" value="FabD/lysophospholipase-like"/>
    <property type="match status" value="1"/>
</dbReference>
<gene>
    <name evidence="5" type="ORF">MPOCJGCO_0850</name>
</gene>
<feature type="active site" description="Nucleophile" evidence="2">
    <location>
        <position position="121"/>
    </location>
</feature>
<keyword evidence="2" id="KW-0442">Lipid degradation</keyword>
<organism evidence="5 6">
    <name type="scientific">Methylobacterium trifolii</name>
    <dbReference type="NCBI Taxonomy" id="1003092"/>
    <lineage>
        <taxon>Bacteria</taxon>
        <taxon>Pseudomonadati</taxon>
        <taxon>Pseudomonadota</taxon>
        <taxon>Alphaproteobacteria</taxon>
        <taxon>Hyphomicrobiales</taxon>
        <taxon>Methylobacteriaceae</taxon>
        <taxon>Methylobacterium</taxon>
    </lineage>
</organism>
<keyword evidence="6" id="KW-1185">Reference proteome</keyword>
<reference evidence="5" key="1">
    <citation type="journal article" date="2021" name="Front. Microbiol.">
        <title>Comprehensive Comparative Genomics and Phenotyping of Methylobacterium Species.</title>
        <authorList>
            <person name="Alessa O."/>
            <person name="Ogura Y."/>
            <person name="Fujitani Y."/>
            <person name="Takami H."/>
            <person name="Hayashi T."/>
            <person name="Sahin N."/>
            <person name="Tani A."/>
        </authorList>
    </citation>
    <scope>NUCLEOTIDE SEQUENCE</scope>
    <source>
        <strain evidence="5">DSM 23632</strain>
    </source>
</reference>
<dbReference type="Gene3D" id="3.40.1090.10">
    <property type="entry name" value="Cytosolic phospholipase A2 catalytic domain"/>
    <property type="match status" value="1"/>
</dbReference>
<protein>
    <recommendedName>
        <fullName evidence="4">PNPLA domain-containing protein</fullName>
    </recommendedName>
</protein>
<keyword evidence="3" id="KW-0732">Signal</keyword>
<dbReference type="PROSITE" id="PS51635">
    <property type="entry name" value="PNPLA"/>
    <property type="match status" value="1"/>
</dbReference>
<comment type="caution">
    <text evidence="5">The sequence shown here is derived from an EMBL/GenBank/DDBJ whole genome shotgun (WGS) entry which is preliminary data.</text>
</comment>
<dbReference type="InterPro" id="IPR002641">
    <property type="entry name" value="PNPLA_dom"/>
</dbReference>
<dbReference type="Pfam" id="PF01734">
    <property type="entry name" value="Patatin"/>
    <property type="match status" value="1"/>
</dbReference>
<evidence type="ECO:0000256" key="2">
    <source>
        <dbReference type="PROSITE-ProRule" id="PRU01161"/>
    </source>
</evidence>